<evidence type="ECO:0000256" key="3">
    <source>
        <dbReference type="ARBA" id="ARBA00022737"/>
    </source>
</evidence>
<name>A0A9N8DCS2_9STRA</name>
<keyword evidence="4" id="KW-0112">Calmodulin-binding</keyword>
<feature type="region of interest" description="Disordered" evidence="5">
    <location>
        <begin position="80"/>
        <end position="107"/>
    </location>
</feature>
<dbReference type="GO" id="GO:0007051">
    <property type="term" value="P:spindle organization"/>
    <property type="evidence" value="ECO:0007669"/>
    <property type="project" value="TreeGrafter"/>
</dbReference>
<feature type="region of interest" description="Disordered" evidence="5">
    <location>
        <begin position="1240"/>
        <end position="1265"/>
    </location>
</feature>
<dbReference type="GO" id="GO:0051295">
    <property type="term" value="P:establishment of meiotic spindle localization"/>
    <property type="evidence" value="ECO:0007669"/>
    <property type="project" value="TreeGrafter"/>
</dbReference>
<evidence type="ECO:0000256" key="4">
    <source>
        <dbReference type="ARBA" id="ARBA00022860"/>
    </source>
</evidence>
<organism evidence="6 7">
    <name type="scientific">Seminavis robusta</name>
    <dbReference type="NCBI Taxonomy" id="568900"/>
    <lineage>
        <taxon>Eukaryota</taxon>
        <taxon>Sar</taxon>
        <taxon>Stramenopiles</taxon>
        <taxon>Ochrophyta</taxon>
        <taxon>Bacillariophyta</taxon>
        <taxon>Bacillariophyceae</taxon>
        <taxon>Bacillariophycidae</taxon>
        <taxon>Naviculales</taxon>
        <taxon>Naviculaceae</taxon>
        <taxon>Seminavis</taxon>
    </lineage>
</organism>
<dbReference type="GO" id="GO:0000922">
    <property type="term" value="C:spindle pole"/>
    <property type="evidence" value="ECO:0007669"/>
    <property type="project" value="TreeGrafter"/>
</dbReference>
<evidence type="ECO:0000313" key="7">
    <source>
        <dbReference type="Proteomes" id="UP001153069"/>
    </source>
</evidence>
<accession>A0A9N8DCS2</accession>
<comment type="subcellular location">
    <subcellularLocation>
        <location evidence="1">Cytoplasm</location>
    </subcellularLocation>
</comment>
<gene>
    <name evidence="6" type="ORF">SEMRO_37_G023210.1</name>
</gene>
<reference evidence="6" key="1">
    <citation type="submission" date="2020-06" db="EMBL/GenBank/DDBJ databases">
        <authorList>
            <consortium name="Plant Systems Biology data submission"/>
        </authorList>
    </citation>
    <scope>NUCLEOTIDE SEQUENCE</scope>
    <source>
        <strain evidence="6">D6</strain>
    </source>
</reference>
<protein>
    <submittedName>
        <fullName evidence="6">Asp (Abnormal spindle) homolog, microcephaly associated (Drosophila)</fullName>
    </submittedName>
</protein>
<dbReference type="Gene3D" id="1.20.5.190">
    <property type="match status" value="6"/>
</dbReference>
<dbReference type="Proteomes" id="UP001153069">
    <property type="component" value="Unassembled WGS sequence"/>
</dbReference>
<dbReference type="PANTHER" id="PTHR22706">
    <property type="entry name" value="ASSEMBLY FACTOR FOR SPINDLE MICROTUBULES"/>
    <property type="match status" value="1"/>
</dbReference>
<proteinExistence type="predicted"/>
<dbReference type="GO" id="GO:0000278">
    <property type="term" value="P:mitotic cell cycle"/>
    <property type="evidence" value="ECO:0007669"/>
    <property type="project" value="TreeGrafter"/>
</dbReference>
<evidence type="ECO:0000256" key="1">
    <source>
        <dbReference type="ARBA" id="ARBA00004496"/>
    </source>
</evidence>
<dbReference type="InterPro" id="IPR051185">
    <property type="entry name" value="ASPM"/>
</dbReference>
<dbReference type="InterPro" id="IPR000048">
    <property type="entry name" value="IQ_motif_EF-hand-BS"/>
</dbReference>
<dbReference type="EMBL" id="CAICTM010000037">
    <property type="protein sequence ID" value="CAB9498389.1"/>
    <property type="molecule type" value="Genomic_DNA"/>
</dbReference>
<dbReference type="GO" id="GO:0005516">
    <property type="term" value="F:calmodulin binding"/>
    <property type="evidence" value="ECO:0007669"/>
    <property type="project" value="UniProtKB-KW"/>
</dbReference>
<evidence type="ECO:0000256" key="2">
    <source>
        <dbReference type="ARBA" id="ARBA00022490"/>
    </source>
</evidence>
<evidence type="ECO:0000256" key="5">
    <source>
        <dbReference type="SAM" id="MobiDB-lite"/>
    </source>
</evidence>
<keyword evidence="2" id="KW-0963">Cytoplasm</keyword>
<evidence type="ECO:0000313" key="6">
    <source>
        <dbReference type="EMBL" id="CAB9498389.1"/>
    </source>
</evidence>
<dbReference type="SMART" id="SM00015">
    <property type="entry name" value="IQ"/>
    <property type="match status" value="31"/>
</dbReference>
<dbReference type="GO" id="GO:0005737">
    <property type="term" value="C:cytoplasm"/>
    <property type="evidence" value="ECO:0007669"/>
    <property type="project" value="UniProtKB-SubCell"/>
</dbReference>
<dbReference type="OrthoDB" id="2148418at2759"/>
<comment type="caution">
    <text evidence="6">The sequence shown here is derived from an EMBL/GenBank/DDBJ whole genome shotgun (WGS) entry which is preliminary data.</text>
</comment>
<sequence length="1465" mass="172360">MYSSKKAYSKVVLAVVTIQKNWRAYSGRKRKIFTRAIIHEEGIEVEQVQQLTWLKRLRTISAVLVQTWYRANKERRKYLSLQRKRAEQRAEQQPAVPVGSKSPIQDPSIGANSVDTVRVDEATHITLLSPLWLFRPEVVLSMPVSIASCLDSSRAAKATGTMDMSTSFHGAKQEETVADEIRPSTNNTKEDRPAATTLAMMSNPVTRAEVLHQLRLIVSSVCRLQAWSRGRLERLFEIRMEMASILAAVFRGVRVRRFVLRIRSAMLIQSQFRAQVCSLEFQRMRKGFSSLQLKWAIYSSRPEFIARIEKRNKGLSAFQRVVKEQYRIKSTAVFKIQRQWKLRRGFIKLQKVAKRRYNTKTRAAVRLQQFWRMTSAKSAYLRLKSAILLQKFWRMASAKLSYSRLKAAILLQKFWRMASAKLSYSRLKAAILLQKFWRMTSAQSSYSRLRSAIRLQKFWRMTLAQSSYSRLRSAIRLQKFWRMTLAQSSYSRLRSAIRLQKFWRMTSAQSSYLLLRSMAVRLQSRWRCFSMRSSFCVQLDGFCCLQQLARKSHETKTLAVVVLQTQARMKIMVDKYLRKQLASSLLQKACRGHLACSRYRKMYNGFRHVQQRAQQRFLDKTVASVLIQRFWRMETQRAKFDKLFIGVISLQKLAIEAFARKSDAATDIQARWRCHTNYCILQEKKEASITIQQYQRRHSSRTKTQKMKNGFLTLRVLGQDRFQKKTKAVIRLQRFWRMLSCSMEYFAIIGATIALQSRWRSHSCRTKWITFCHGFTRLQLLAHRAYIRKTAAATLIQRVWRRYSALVAYETSLLSVILVQSHWRRHKCEGRFAVQLRGFSNLRDLGKAQFSLKTVSATAIQAQWRKSFAKHNFSIVRAAAISIQAQIRGKMQRAAYSMMIPGFVSLQVLAKLWFRIKNTCAVKIQTAARRMAAQKRFQFQQGASVTIQCVFRGFVQRRNLAVLRWLHSIAATMLASWWRRIACESRYQRLRYATLALQFRVRRRRRERASIKIESWWRCLRQRQAYLREISAITLQALWRSWRQRRVYTRILGAISIQAWWRCLSQRRAYLRDMAAIKLQSWYRFFVQRQLYLLQKRSAMKIETTARLYLTFCRERHAAARKIQESWLDAKKRFILRCLIAVRRRANAAKLIQRRYREVLLSRRQEELLREVEAETKRALDETMSVFSNEYLLSRSASTMSWQSQYPNKAQSCTASSMFCNFDFSMAALAMPWGGLTKNASGRSVCGDDSSSRRRKDPKKPATIREEARRMRSAILIQREWRMFQSKRKKELYYKNISSAWIQCIWRGYAARKRAEKIRRDAAATRIQKAWLRAQIRKLEFLQCVRLQSFCRMVHWKTQFAIIRASSHDAAASIQGLWRMYSARVSFKRLVSVALTLQRVTRENIRKEKAARKIQNVWWIYRIRREVFDQKKNSTSSLPAMVLQAGLAWVLSDPRVIEFALNGGI</sequence>
<keyword evidence="7" id="KW-1185">Reference proteome</keyword>
<dbReference type="Pfam" id="PF00612">
    <property type="entry name" value="IQ"/>
    <property type="match status" value="14"/>
</dbReference>
<dbReference type="PROSITE" id="PS50096">
    <property type="entry name" value="IQ"/>
    <property type="match status" value="11"/>
</dbReference>
<dbReference type="PANTHER" id="PTHR22706:SF1">
    <property type="entry name" value="ASSEMBLY FACTOR FOR SPINDLE MICROTUBULES"/>
    <property type="match status" value="1"/>
</dbReference>
<keyword evidence="3" id="KW-0677">Repeat</keyword>